<reference evidence="8 9" key="1">
    <citation type="submission" date="2022-03" db="EMBL/GenBank/DDBJ databases">
        <authorList>
            <person name="Nunn A."/>
            <person name="Chopra R."/>
            <person name="Nunn A."/>
            <person name="Contreras Garrido A."/>
        </authorList>
    </citation>
    <scope>NUCLEOTIDE SEQUENCE [LARGE SCALE GENOMIC DNA]</scope>
</reference>
<dbReference type="Proteomes" id="UP000836841">
    <property type="component" value="Chromosome 1"/>
</dbReference>
<feature type="repeat" description="TPR" evidence="7">
    <location>
        <begin position="189"/>
        <end position="222"/>
    </location>
</feature>
<proteinExistence type="inferred from homology"/>
<keyword evidence="5" id="KW-0539">Nucleus</keyword>
<dbReference type="GO" id="GO:0005634">
    <property type="term" value="C:nucleus"/>
    <property type="evidence" value="ECO:0007669"/>
    <property type="project" value="UniProtKB-SubCell"/>
</dbReference>
<evidence type="ECO:0000313" key="9">
    <source>
        <dbReference type="Proteomes" id="UP000836841"/>
    </source>
</evidence>
<dbReference type="SMART" id="SM00028">
    <property type="entry name" value="TPR"/>
    <property type="match status" value="1"/>
</dbReference>
<comment type="subcellular location">
    <subcellularLocation>
        <location evidence="1">Nucleus</location>
    </subcellularLocation>
</comment>
<dbReference type="AlphaFoldDB" id="A0AAU9RE99"/>
<evidence type="ECO:0008006" key="10">
    <source>
        <dbReference type="Google" id="ProtNLM"/>
    </source>
</evidence>
<dbReference type="InterPro" id="IPR019734">
    <property type="entry name" value="TPR_rpt"/>
</dbReference>
<dbReference type="Gene3D" id="1.25.40.10">
    <property type="entry name" value="Tetratricopeptide repeat domain"/>
    <property type="match status" value="1"/>
</dbReference>
<evidence type="ECO:0000313" key="8">
    <source>
        <dbReference type="EMBL" id="CAH2038911.1"/>
    </source>
</evidence>
<dbReference type="PANTHER" id="PTHR36326">
    <property type="entry name" value="PROTEIN POLLENLESS 3-LIKE 2"/>
    <property type="match status" value="1"/>
</dbReference>
<dbReference type="SUPFAM" id="SSF48452">
    <property type="entry name" value="TPR-like"/>
    <property type="match status" value="1"/>
</dbReference>
<evidence type="ECO:0000256" key="5">
    <source>
        <dbReference type="ARBA" id="ARBA00023242"/>
    </source>
</evidence>
<dbReference type="PANTHER" id="PTHR36326:SF2">
    <property type="entry name" value="PROTEIN SULFUR DEFICIENCY-INDUCED 2"/>
    <property type="match status" value="1"/>
</dbReference>
<evidence type="ECO:0000256" key="7">
    <source>
        <dbReference type="PROSITE-ProRule" id="PRU00339"/>
    </source>
</evidence>
<evidence type="ECO:0000256" key="3">
    <source>
        <dbReference type="ARBA" id="ARBA00022803"/>
    </source>
</evidence>
<keyword evidence="2" id="KW-0677">Repeat</keyword>
<name>A0AAU9RE99_THLAR</name>
<evidence type="ECO:0000256" key="4">
    <source>
        <dbReference type="ARBA" id="ARBA00023054"/>
    </source>
</evidence>
<keyword evidence="4" id="KW-0175">Coiled coil</keyword>
<keyword evidence="9" id="KW-1185">Reference proteome</keyword>
<accession>A0AAU9RE99</accession>
<dbReference type="InterPro" id="IPR011990">
    <property type="entry name" value="TPR-like_helical_dom_sf"/>
</dbReference>
<keyword evidence="3 7" id="KW-0802">TPR repeat</keyword>
<dbReference type="Pfam" id="PF13181">
    <property type="entry name" value="TPR_8"/>
    <property type="match status" value="1"/>
</dbReference>
<evidence type="ECO:0000256" key="1">
    <source>
        <dbReference type="ARBA" id="ARBA00004123"/>
    </source>
</evidence>
<protein>
    <recommendedName>
        <fullName evidence="10">Protein SULFUR DEFICIENCY-INDUCED 2</fullName>
    </recommendedName>
</protein>
<organism evidence="8 9">
    <name type="scientific">Thlaspi arvense</name>
    <name type="common">Field penny-cress</name>
    <dbReference type="NCBI Taxonomy" id="13288"/>
    <lineage>
        <taxon>Eukaryota</taxon>
        <taxon>Viridiplantae</taxon>
        <taxon>Streptophyta</taxon>
        <taxon>Embryophyta</taxon>
        <taxon>Tracheophyta</taxon>
        <taxon>Spermatophyta</taxon>
        <taxon>Magnoliopsida</taxon>
        <taxon>eudicotyledons</taxon>
        <taxon>Gunneridae</taxon>
        <taxon>Pentapetalae</taxon>
        <taxon>rosids</taxon>
        <taxon>malvids</taxon>
        <taxon>Brassicales</taxon>
        <taxon>Brassicaceae</taxon>
        <taxon>Thlaspideae</taxon>
        <taxon>Thlaspi</taxon>
    </lineage>
</organism>
<gene>
    <name evidence="8" type="ORF">TAV2_LOCUS3732</name>
</gene>
<dbReference type="PROSITE" id="PS50005">
    <property type="entry name" value="TPR"/>
    <property type="match status" value="1"/>
</dbReference>
<comment type="similarity">
    <text evidence="6">Belongs to the MS5 protein family.</text>
</comment>
<evidence type="ECO:0000256" key="6">
    <source>
        <dbReference type="ARBA" id="ARBA00025750"/>
    </source>
</evidence>
<evidence type="ECO:0000256" key="2">
    <source>
        <dbReference type="ARBA" id="ARBA00022737"/>
    </source>
</evidence>
<sequence>MMSLRRGAERQDSPAAYNVAHKLPHGDSPYVRAKHVQLVEKDAEAAIELFWKAIVARDRVDSALKDMALLMKQQNRAEEAIEAIQSFRDLCSRQAQESLDNVLIDLYKVHKSHTDTILLSEYYCSWDIEIDKNGDPNFEQKCGRIQEQVELLNQKLWMIYQGEAFNGKPTKTARSHGKKFQVTVEKETSRILGNLGWAYMQLRDYTAAETVYRKAQVIEPDANKACNLCTCLIKQGKHHEARSILVRDVLEENKQGFDDSRLKVRVQELLSELEPHEEEEAAGFASVSVGCEDGMDEMAVVEGLDEFVKEWRRPYRTRRLPIFEEILPLRDQLAC</sequence>
<dbReference type="EMBL" id="OU466857">
    <property type="protein sequence ID" value="CAH2038911.1"/>
    <property type="molecule type" value="Genomic_DNA"/>
</dbReference>
<dbReference type="InterPro" id="IPR044961">
    <property type="entry name" value="MS5/SDI1"/>
</dbReference>